<sequence length="49" mass="5477">MYLNHHGVIFVPSNDKVMIPVTSYGIATAIMSDFHSRLEELVGLMDVEV</sequence>
<keyword evidence="2" id="KW-1185">Reference proteome</keyword>
<reference evidence="1 2" key="1">
    <citation type="journal article" date="2021" name="Commun. Biol.">
        <title>The genome of Shorea leprosula (Dipterocarpaceae) highlights the ecological relevance of drought in aseasonal tropical rainforests.</title>
        <authorList>
            <person name="Ng K.K.S."/>
            <person name="Kobayashi M.J."/>
            <person name="Fawcett J.A."/>
            <person name="Hatakeyama M."/>
            <person name="Paape T."/>
            <person name="Ng C.H."/>
            <person name="Ang C.C."/>
            <person name="Tnah L.H."/>
            <person name="Lee C.T."/>
            <person name="Nishiyama T."/>
            <person name="Sese J."/>
            <person name="O'Brien M.J."/>
            <person name="Copetti D."/>
            <person name="Mohd Noor M.I."/>
            <person name="Ong R.C."/>
            <person name="Putra M."/>
            <person name="Sireger I.Z."/>
            <person name="Indrioko S."/>
            <person name="Kosugi Y."/>
            <person name="Izuno A."/>
            <person name="Isagi Y."/>
            <person name="Lee S.L."/>
            <person name="Shimizu K.K."/>
        </authorList>
    </citation>
    <scope>NUCLEOTIDE SEQUENCE [LARGE SCALE GENOMIC DNA]</scope>
    <source>
        <strain evidence="1">214</strain>
    </source>
</reference>
<comment type="caution">
    <text evidence="1">The sequence shown here is derived from an EMBL/GenBank/DDBJ whole genome shotgun (WGS) entry which is preliminary data.</text>
</comment>
<dbReference type="AlphaFoldDB" id="A0AAV5KDM6"/>
<name>A0AAV5KDM6_9ROSI</name>
<protein>
    <submittedName>
        <fullName evidence="1">Uncharacterized protein</fullName>
    </submittedName>
</protein>
<organism evidence="1 2">
    <name type="scientific">Rubroshorea leprosula</name>
    <dbReference type="NCBI Taxonomy" id="152421"/>
    <lineage>
        <taxon>Eukaryota</taxon>
        <taxon>Viridiplantae</taxon>
        <taxon>Streptophyta</taxon>
        <taxon>Embryophyta</taxon>
        <taxon>Tracheophyta</taxon>
        <taxon>Spermatophyta</taxon>
        <taxon>Magnoliopsida</taxon>
        <taxon>eudicotyledons</taxon>
        <taxon>Gunneridae</taxon>
        <taxon>Pentapetalae</taxon>
        <taxon>rosids</taxon>
        <taxon>malvids</taxon>
        <taxon>Malvales</taxon>
        <taxon>Dipterocarpaceae</taxon>
        <taxon>Rubroshorea</taxon>
    </lineage>
</organism>
<dbReference type="Proteomes" id="UP001054252">
    <property type="component" value="Unassembled WGS sequence"/>
</dbReference>
<accession>A0AAV5KDM6</accession>
<dbReference type="EMBL" id="BPVZ01000061">
    <property type="protein sequence ID" value="GKV22695.1"/>
    <property type="molecule type" value="Genomic_DNA"/>
</dbReference>
<evidence type="ECO:0000313" key="1">
    <source>
        <dbReference type="EMBL" id="GKV22695.1"/>
    </source>
</evidence>
<proteinExistence type="predicted"/>
<evidence type="ECO:0000313" key="2">
    <source>
        <dbReference type="Proteomes" id="UP001054252"/>
    </source>
</evidence>
<gene>
    <name evidence="1" type="ORF">SLEP1_g32543</name>
</gene>